<dbReference type="GeneID" id="37042462"/>
<name>A0A316Z0B2_9BASI</name>
<dbReference type="InParanoid" id="A0A316Z0B2"/>
<dbReference type="GO" id="GO:0031177">
    <property type="term" value="F:phosphopantetheine binding"/>
    <property type="evidence" value="ECO:0007669"/>
    <property type="project" value="TreeGrafter"/>
</dbReference>
<reference evidence="7 8" key="1">
    <citation type="journal article" date="2018" name="Mol. Biol. Evol.">
        <title>Broad Genomic Sampling Reveals a Smut Pathogenic Ancestry of the Fungal Clade Ustilaginomycotina.</title>
        <authorList>
            <person name="Kijpornyongpan T."/>
            <person name="Mondo S.J."/>
            <person name="Barry K."/>
            <person name="Sandor L."/>
            <person name="Lee J."/>
            <person name="Lipzen A."/>
            <person name="Pangilinan J."/>
            <person name="LaButti K."/>
            <person name="Hainaut M."/>
            <person name="Henrissat B."/>
            <person name="Grigoriev I.V."/>
            <person name="Spatafora J.W."/>
            <person name="Aime M.C."/>
        </authorList>
    </citation>
    <scope>NUCLEOTIDE SEQUENCE [LARGE SCALE GENOMIC DNA]</scope>
    <source>
        <strain evidence="7 8">MCA 4198</strain>
    </source>
</reference>
<dbReference type="FunCoup" id="A0A316Z0B2">
    <property type="interactions" value="255"/>
</dbReference>
<feature type="region of interest" description="Disordered" evidence="5">
    <location>
        <begin position="3711"/>
        <end position="3738"/>
    </location>
</feature>
<dbReference type="FunFam" id="3.40.50.12780:FF:000024">
    <property type="entry name" value="Nonribosomal siderophore peptide synthase SidC"/>
    <property type="match status" value="2"/>
</dbReference>
<dbReference type="Gene3D" id="3.40.50.12780">
    <property type="entry name" value="N-terminal domain of ligase-like"/>
    <property type="match status" value="3"/>
</dbReference>
<organism evidence="7 8">
    <name type="scientific">Acaromyces ingoldii</name>
    <dbReference type="NCBI Taxonomy" id="215250"/>
    <lineage>
        <taxon>Eukaryota</taxon>
        <taxon>Fungi</taxon>
        <taxon>Dikarya</taxon>
        <taxon>Basidiomycota</taxon>
        <taxon>Ustilaginomycotina</taxon>
        <taxon>Exobasidiomycetes</taxon>
        <taxon>Exobasidiales</taxon>
        <taxon>Cryptobasidiaceae</taxon>
        <taxon>Acaromyces</taxon>
    </lineage>
</organism>
<dbReference type="Gene3D" id="3.30.559.30">
    <property type="entry name" value="Nonribosomal peptide synthetase, condensation domain"/>
    <property type="match status" value="5"/>
</dbReference>
<dbReference type="GO" id="GO:0005737">
    <property type="term" value="C:cytoplasm"/>
    <property type="evidence" value="ECO:0007669"/>
    <property type="project" value="TreeGrafter"/>
</dbReference>
<evidence type="ECO:0000313" key="7">
    <source>
        <dbReference type="EMBL" id="PWN93535.1"/>
    </source>
</evidence>
<feature type="domain" description="Carrier" evidence="6">
    <location>
        <begin position="3050"/>
        <end position="3136"/>
    </location>
</feature>
<dbReference type="InterPro" id="IPR023213">
    <property type="entry name" value="CAT-like_dom_sf"/>
</dbReference>
<evidence type="ECO:0000259" key="6">
    <source>
        <dbReference type="PROSITE" id="PS50075"/>
    </source>
</evidence>
<dbReference type="NCBIfam" id="NF003417">
    <property type="entry name" value="PRK04813.1"/>
    <property type="match status" value="3"/>
</dbReference>
<comment type="pathway">
    <text evidence="1">Siderophore biosynthesis.</text>
</comment>
<feature type="compositionally biased region" description="Basic and acidic residues" evidence="5">
    <location>
        <begin position="3711"/>
        <end position="3723"/>
    </location>
</feature>
<dbReference type="InterPro" id="IPR020845">
    <property type="entry name" value="AMP-binding_CS"/>
</dbReference>
<dbReference type="GO" id="GO:0044550">
    <property type="term" value="P:secondary metabolite biosynthetic process"/>
    <property type="evidence" value="ECO:0007669"/>
    <property type="project" value="TreeGrafter"/>
</dbReference>
<gene>
    <name evidence="7" type="ORF">FA10DRAFT_264172</name>
</gene>
<keyword evidence="8" id="KW-1185">Reference proteome</keyword>
<evidence type="ECO:0000256" key="3">
    <source>
        <dbReference type="ARBA" id="ARBA00022553"/>
    </source>
</evidence>
<evidence type="ECO:0000256" key="2">
    <source>
        <dbReference type="ARBA" id="ARBA00022450"/>
    </source>
</evidence>
<feature type="domain" description="Carrier" evidence="6">
    <location>
        <begin position="726"/>
        <end position="801"/>
    </location>
</feature>
<dbReference type="EMBL" id="KZ819634">
    <property type="protein sequence ID" value="PWN93535.1"/>
    <property type="molecule type" value="Genomic_DNA"/>
</dbReference>
<protein>
    <submittedName>
        <fullName evidence="7">Acetyl-CoA synthetase-like protein</fullName>
    </submittedName>
</protein>
<dbReference type="InterPro" id="IPR006162">
    <property type="entry name" value="Ppantetheine_attach_site"/>
</dbReference>
<dbReference type="PANTHER" id="PTHR45527">
    <property type="entry name" value="NONRIBOSOMAL PEPTIDE SYNTHETASE"/>
    <property type="match status" value="1"/>
</dbReference>
<accession>A0A316Z0B2</accession>
<feature type="region of interest" description="Disordered" evidence="5">
    <location>
        <begin position="4109"/>
        <end position="4128"/>
    </location>
</feature>
<dbReference type="InterPro" id="IPR000873">
    <property type="entry name" value="AMP-dep_synth/lig_dom"/>
</dbReference>
<dbReference type="FunFam" id="3.30.300.30:FF:000015">
    <property type="entry name" value="Nonribosomal peptide synthase SidD"/>
    <property type="match status" value="1"/>
</dbReference>
<dbReference type="Gene3D" id="1.10.1200.10">
    <property type="entry name" value="ACP-like"/>
    <property type="match status" value="3"/>
</dbReference>
<dbReference type="Pfam" id="PF00501">
    <property type="entry name" value="AMP-binding"/>
    <property type="match status" value="3"/>
</dbReference>
<evidence type="ECO:0000313" key="8">
    <source>
        <dbReference type="Proteomes" id="UP000245768"/>
    </source>
</evidence>
<dbReference type="InterPro" id="IPR001242">
    <property type="entry name" value="Condensation_dom"/>
</dbReference>
<dbReference type="Gene3D" id="3.30.300.30">
    <property type="match status" value="3"/>
</dbReference>
<dbReference type="GO" id="GO:0043041">
    <property type="term" value="P:amino acid activation for nonribosomal peptide biosynthetic process"/>
    <property type="evidence" value="ECO:0007669"/>
    <property type="project" value="TreeGrafter"/>
</dbReference>
<dbReference type="InterPro" id="IPR036736">
    <property type="entry name" value="ACP-like_sf"/>
</dbReference>
<dbReference type="PANTHER" id="PTHR45527:SF2">
    <property type="entry name" value="FERRICROCIN SYNTHETASE (NONRIBOSOMAL PEPTIDE SIDEROPHORE SYNTHASE ) (EUROFUNG)"/>
    <property type="match status" value="1"/>
</dbReference>
<evidence type="ECO:0000256" key="1">
    <source>
        <dbReference type="ARBA" id="ARBA00004924"/>
    </source>
</evidence>
<dbReference type="Pfam" id="PF00550">
    <property type="entry name" value="PP-binding"/>
    <property type="match status" value="2"/>
</dbReference>
<dbReference type="Proteomes" id="UP000245768">
    <property type="component" value="Unassembled WGS sequence"/>
</dbReference>
<dbReference type="Pfam" id="PF00668">
    <property type="entry name" value="Condensation"/>
    <property type="match status" value="4"/>
</dbReference>
<dbReference type="InterPro" id="IPR009081">
    <property type="entry name" value="PP-bd_ACP"/>
</dbReference>
<sequence length="4805" mass="526908">MSLPPSRLPRFDVYRQRRVGAASSTVCEVNDVEESVLIDHYAAWLLHILNTDEACFLLFSQSGERRTVIVEKSKTVSLQLINYDADAPPPTDFSLVLAQGLVDPGPTCILSVGVGLLTLTCADTPRPAVTSLLQGLASRLGHASPSHSSSSLNHPLQTPYPIFIPQDLRQDNHTGYEGDLLHSAFERRAIESPDAPALEFLEGWAEPAGSARTIILTYAELDRRAAILAHLLRRNIGAKAQAQSWPGSVPLFLGPSVGFYISILACLKAGLAFSPLALDAPPERLNTIILDQAAPLVLYSQSRPHGIGGDTTEWLDVSSFEEQTMKSEEQRFEMEEPSWAVRQTDLAYILYTSGSTGVPKGVQITHSSAATSISAHAQAVNPPLDPQRTRWFQFAAPTFDPSVMEIFVTFGTGGTLCSARRTLTLQDVNRTVNELGATIMMATPSLATLLRRERVPKLKSLWTMGEALSDAVVDAFAKEDGSCTLYNAYGPTEAAINCTLLKFSPGFRGSILGPALASCSLFVVDVDSLAILPQGLAGELIIGGPQVSQLGYLRRPKETQAAFIDAPHLGGRVYRTGDAARVVWSDQGQPWIEILGRIGTGKRQVKIHGQRVELGEVESCLLEAVEKRDRVRSVRALVRSSGSLAAFVEIDDDTTGQGLQERLRAAASTRLPPFARPQAFVISPRRFLSASGKLDVRAMLAFVEEEISKGTLGDKVNSAEDDVMGNTGHTSLDRLIDAVQSVTGARVGPSSTMTASGLDSLGAMRLLDMVRNDELLSGLTLRDLVGEATLLQVIQAIEQRRYRGPQDEIAKQLVAFDAAHRPTCQEQLGTDVKIEAVLPVTATQAGILASFVRSSNRAYVHHFGYRLSPDVDLDRLQRAAKTVFSSCEAFRSTFVAVDDEHGRSPFAQCVLDDIEHDVERVTVDSTSDGSHDHVVREALDRAQSAIRLESPGFKQHLVLGPSREERTWTLTILHAIFDGGSLQLLLHDICSLYKSECPTSNAYQHRTGPKYAVEAYFEATTQHAGEATKAFWERELIDYEVESFPSIHGLKRQVAQSRPQTGVCEHRATLVSLKALCSAAARFKIGSPLALVQLAWSLVLCAYSETAKTDVVFGSVVSNRLDAAARTCTSPTFTTIPVRVQLGGVDGRTEPTMREAVAALAAKASAALAHAQPALQSIVTKEGKLPYDSLVALQLFESQEGTDQLWIEEWSPAMTNDFAVMLEIWPGELTLDSEAPLRLRATYKASVLDEQSCDVMLRQFAAILAVLCSVGSDLEKPLSSLFLEMQSDNQSLPLLSRIGSRPRPDEPLDELLLHYQFEQHARQRPDDMALVFQKGHSEYTRLTYGELDSLASRLALQLAKLLYKDGSYKKDAVVPLYANKSVQMYIAVLGILKAGAAWCPIEPTLPAARKVGLLQRTEANIVVTASLEEGERDEFEAVMKEAGMEHVVEASSRIDNEERGDSRLLEHLVPSPSHLAYLIWTSGTTGLPKGVLVEHEAASRAMRALQHSIPSCSQRRPPSTINFSAFTFDVFVQDLFYTWGLGGAVVGAPRRVLVDVDGFSSLAAETKATHSHLTPAFGACLPRTKCSSLEVITMIGEKLTEEVAISWQGDEKDGSSAWNTYGPAENAVVSTYRSFMAGHTHQSHNVGWPLEGVTCLVVRPVSGNQSVATTLRGGTGELALGGGQVARGYLGDAKRTGERFIEMAKEGRVYLTGDVVRMLPDGSLDFVGRRDDLVKLGGIRVELSEISHAISHCHNRVQHVETLYIPRSSTDKDATKLVISFLLVPDLKSGSDDSTETEIVGAAMAEACRTLPSHMHPARYLVVDSIPRSTSAKTDTKALAAIFYQRAQDDVRETNEEYDDEEGGETVDDDSNRAHLAKCVAEVVGLPNWRKVRGSLRALGLDSIRTIRLALKIRQVKRLQTEVAAFDVMRCETFDDLVDVVLSSGQADKESADKAGGEVEKRLKSFEEEWRGEVPQLSGLDDKAVQFVLPTTLLQASLLVETAKDPSAYWSTSTFVLEKEINPSDLKAVWQQVARETEVLRTTFVPAPHGFVQCVLRPDAVDELVEWGEVDGEGVQETVARRASAISGSRSAARPLYWALTLVKDRHLIIHMHHALYDGTAFDLILASVASHLLGDVIGIKKSRGLTHLREALLLSDATALAWPPISTSTPTTHWESLMKSHAPRCRPWSLPDLTAVRNGEQGIGMHTRTAELQCPSNIMVNVARKTGLASSALIVQAAFGCLVADYLEQGAVLIGTTLSERGRNARLEEAVAPLVVTVPFVVDGGRRLKKQDRDEEADANAKTKTAGDLLRDLASQWKACERQRHVSARTIRQALGWTHDQALYPALFVVHESQNEKSAHTEEEGKLWTKAEAGKDEPQLAVEHDLALNVYLDPEGHPQKLVLSASSKFLSAEHTEILVRQVEAQVRSMVEAFEAQTPLCRVPLALSEDQRLLSIQPPIYVDEHTAAAPSRHPCYWLRKHAIEHPEWPAAEELLESLPDEMNEPAGQVSIRAWSYAELDERSDRLASLIAGQSPEKNNRGPAVGVCMHRTLEAFAVVLAIFKAGCVYLPIAEDLPEERKRTLIEDSGAVTIFVSDDDLASSFEGLPVQIIRLNQATELPQQRSNVFNKFALSTGYLLYTSGSTGKPKGVAVSGSNLSSYVEGYAAILAKHSPRSMMLSGKGRYLNLASRAFDPHLSQMFMSWRMGYAATTGPRPALLEDLPRTVRLLNITHMGLLPSLLEHAGMTPDTTPSLAVLGVGGEKVTPFVLDEWARPRKDGPLVVNLYGPTETTIGCTLAVVTPQMASRNIGFPIGASYSVVLLPGTNTVARRGQAGELCLAGDLVAHGGYHGRAANDQGGFAEVSLPQLGESLVKLYRTGDMVQMLDDGSLSFLGRADEQIKIRGQRLELAEVNAVVRAAAADVEGLEQGQTQEAVTIYTKHPSLPQARLFTVVGWGAKGDSTTTVNFIKEPDRQVDRIDKQISARCAETLPSFMVPTLVVVKDGLPKLPSGKIDVKKITKALQEVDVDVLLRENLSMKKQPTNRSTEAARSVLSEAERQILSTILALTKTGTDQELVPTPQWVRPATSIFELGIDSLSAVGLVVRLRRAPHLLDVSVQEILQRDTLEELAQLPKQGGGGETAGMTLYNATAFDDDTRTCIGSQEVEWFRPATPLQEALVALSTLARQRLGSTNGGNTTLPYVHHLTVASPVGVEMQEVEQMWREAVIAEPMLRTCFQDGPAGTTVQAVLSAAHVVDKVVCRLDSGSSLDRLATSVNIVDEISTTPALRIRVQGSSLSRGARAHISIHHSLYDGWTLPRLIEDAYSADSRYRVMANNVHDAQILEGVARCQGQQALRFWTTYLHGYRCSPREPLRQSESEEGNQDRLVKIKMRWAGALLANLKHVSQKKHRTTIAVVIQCCLAIIVAKKLGVCDVLLGNVISGRGGMEEQGDAAANSSRMPCLATVAVRHCLRAVQGADLDGAVAEAKMRTAQATPWAHTSLRTVQGIASGTSRRNLFEVLFSYDAVTAPEDANMKRQKRYNIVDDDEEQQGNIDYPLVLDVTQRGQESIEATLAFSMRDVGSEAGQGLAAQLELLLEIVSRGQNVSLAELGIVDVGSEENQDEHQEVEARKSESRPLTALEKQARDTLIHVVKDVDASDVGPYTNFYRVGLDSITAIRFARELRRKSGFAAIDATKVLASGSLAVLCGEKEVKAERNGSKEPDSRASLSQNETVLRSKETEVEIPKNEDDIAIRDIFRPLSSADELEAWYPCTPLQAGMLTLSHGTADSAYRQAHKLRLRDGVDLNVLHAAWDKVVERNDVLRTTFHLVENEGSPRWVALVHRTAPLAWRHGDSASNGQEEYTAVGFDERPPASVDILMSAAGTTVIFHLHHALYDGVSLPMIFNQLRTAYNGVTLPAITTPFYIVAKRQASTRSHDEDYWSRILVGYQYAPLQLLQAVPQDQRRWHAKTRIDSDRGLAAACRSLGVTLHAVCTLAYARVLGASLLGRRDVCFGHVLAGRSGSGQEQIVGPLFNTVARRVCLESLLDSNSEAVTRVQRSIDEGMSRQAASLSKVTALWRQRSIKQRSTRLFDCLFVFHKVDQGQVDEASSLLWDSTQGEDEDNGEEGDDEYEVNVSFVERRDGSLDIFANASQRVLKTVEDLRSLVVDQLQRVVLDILEKPHAPMVAVPRNLSELPLSASPASNEHGDRKLTTDEEAFCDALQDVIKDIDRHRSDWRRPSTNVVDVGIDSITAIRLASRCKRRKGVLARITVQMVLRAQTVEAIVNEAGAAREARTSNGVKTNSHQDDAQMEVVKAAAAQVLVGHINKEDIEEAVPVLAGQMFHLDSWYATGRRFYEAPWVLTAQSEKVDPARLNKAWLRLKDHNVMLRSTFVALPQRYQRLVQVILKREAARREENSGWNSISVDSDEAVEAATKQAVLEGNADACTFCTVPARLTLICGPRQSALVIRLHHAMYDAWSISHVISRLAKLYNGTAVPTMTPALLTTLSRRLLTHPSQYEQQSWWKAHLASSQTTFIGNGRGEKVKTAVGPQIFVRLLCAVADLKILEEKVQRTASHLRLVVILALARTLAHYTTAKDSPTFGFFTAGRAGVEMDDVDIDAVPLLNVLPLSVDLMSTESTTADRIGSIRGMMAQRTQWEQTPLQDVSTWCSGGQPAFDCFLNLLWHGREDEEKDLEKHKERRLELRHWKGLKESSEYFTSSITHPLANERGEATTALGAELDVTYLPAHKCYLDVRRDEANDCLAFGVKADAGMWAEEQEPTVAEEELSRFCEHFALEIRKVVDEL</sequence>
<dbReference type="OrthoDB" id="416786at2759"/>
<evidence type="ECO:0000256" key="4">
    <source>
        <dbReference type="ARBA" id="ARBA00022598"/>
    </source>
</evidence>
<keyword evidence="4" id="KW-0436">Ligase</keyword>
<dbReference type="STRING" id="215250.A0A316Z0B2"/>
<evidence type="ECO:0000256" key="5">
    <source>
        <dbReference type="SAM" id="MobiDB-lite"/>
    </source>
</evidence>
<dbReference type="PROSITE" id="PS00012">
    <property type="entry name" value="PHOSPHOPANTETHEINE"/>
    <property type="match status" value="2"/>
</dbReference>
<keyword evidence="2" id="KW-0596">Phosphopantetheine</keyword>
<dbReference type="InterPro" id="IPR045851">
    <property type="entry name" value="AMP-bd_C_sf"/>
</dbReference>
<dbReference type="PROSITE" id="PS50075">
    <property type="entry name" value="CARRIER"/>
    <property type="match status" value="2"/>
</dbReference>
<keyword evidence="3" id="KW-0597">Phosphoprotein</keyword>
<dbReference type="SUPFAM" id="SSF47336">
    <property type="entry name" value="ACP-like"/>
    <property type="match status" value="3"/>
</dbReference>
<feature type="compositionally biased region" description="Acidic residues" evidence="5">
    <location>
        <begin position="4116"/>
        <end position="4128"/>
    </location>
</feature>
<dbReference type="PROSITE" id="PS00455">
    <property type="entry name" value="AMP_BINDING"/>
    <property type="match status" value="3"/>
</dbReference>
<proteinExistence type="predicted"/>
<dbReference type="SUPFAM" id="SSF56801">
    <property type="entry name" value="Acetyl-CoA synthetase-like"/>
    <property type="match status" value="3"/>
</dbReference>
<dbReference type="RefSeq" id="XP_025380733.1">
    <property type="nucleotide sequence ID" value="XM_025520546.1"/>
</dbReference>
<dbReference type="GO" id="GO:0016874">
    <property type="term" value="F:ligase activity"/>
    <property type="evidence" value="ECO:0007669"/>
    <property type="project" value="UniProtKB-KW"/>
</dbReference>
<dbReference type="Gene3D" id="3.30.559.10">
    <property type="entry name" value="Chloramphenicol acetyltransferase-like domain"/>
    <property type="match status" value="5"/>
</dbReference>
<dbReference type="SUPFAM" id="SSF52777">
    <property type="entry name" value="CoA-dependent acyltransferases"/>
    <property type="match status" value="10"/>
</dbReference>
<dbReference type="InterPro" id="IPR042099">
    <property type="entry name" value="ANL_N_sf"/>
</dbReference>